<name>G1DAE4_9CAUD</name>
<dbReference type="RefSeq" id="YP_009590861.1">
    <property type="nucleotide sequence ID" value="NC_041844.1"/>
</dbReference>
<dbReference type="EMBL" id="JF957059">
    <property type="protein sequence ID" value="AEJ92313.1"/>
    <property type="molecule type" value="Genomic_DNA"/>
</dbReference>
<accession>G1DAE4</accession>
<keyword evidence="2" id="KW-1185">Reference proteome</keyword>
<dbReference type="Proteomes" id="UP000008428">
    <property type="component" value="Segment"/>
</dbReference>
<protein>
    <submittedName>
        <fullName evidence="1">Uncharacterized protein</fullName>
    </submittedName>
</protein>
<proteinExistence type="predicted"/>
<reference evidence="1 2" key="1">
    <citation type="journal article" date="2012" name="J. Virol.">
        <title>Complete Genome Sequences of 138 Mycobacteriophages.</title>
        <authorList>
            <consortium name="the Science Education Alliance Phage Hunters Advancing Genomics and Evolutionary Science Program"/>
            <consortium name="the KwaZulu-Natal Research Institute for Tuberculosis and HIV Mycobacterial Genetics Course Students"/>
            <consortium name="the Phage Hunters Integrating Research and Education Program"/>
            <person name="Hatfull G.F."/>
        </authorList>
    </citation>
    <scope>NUCLEOTIDE SEQUENCE [LARGE SCALE GENOMIC DNA]</scope>
</reference>
<evidence type="ECO:0000313" key="1">
    <source>
        <dbReference type="EMBL" id="AEJ92313.1"/>
    </source>
</evidence>
<evidence type="ECO:0000313" key="2">
    <source>
        <dbReference type="Proteomes" id="UP000008428"/>
    </source>
</evidence>
<organism evidence="1 2">
    <name type="scientific">Mycobacterium phage Optimus</name>
    <dbReference type="NCBI Taxonomy" id="2922218"/>
    <lineage>
        <taxon>Viruses</taxon>
        <taxon>Duplodnaviria</taxon>
        <taxon>Heunggongvirae</taxon>
        <taxon>Uroviricota</taxon>
        <taxon>Caudoviricetes</taxon>
        <taxon>Omegavirus</taxon>
        <taxon>Omegavirus optimus</taxon>
    </lineage>
</organism>
<sequence length="33" mass="3735">MAMESLTFSFIERAPAVNTGQDQLIDNSDEFKE</sequence>
<gene>
    <name evidence="1" type="primary">5</name>
    <name evidence="1" type="ORF">OPTIMUS_5</name>
</gene>
<dbReference type="GeneID" id="40066312"/>
<dbReference type="KEGG" id="vg:40066312"/>